<feature type="transmembrane region" description="Helical" evidence="1">
    <location>
        <begin position="268"/>
        <end position="289"/>
    </location>
</feature>
<protein>
    <submittedName>
        <fullName evidence="2">Uncharacterized protein</fullName>
    </submittedName>
</protein>
<evidence type="ECO:0000256" key="1">
    <source>
        <dbReference type="SAM" id="Phobius"/>
    </source>
</evidence>
<feature type="transmembrane region" description="Helical" evidence="1">
    <location>
        <begin position="80"/>
        <end position="101"/>
    </location>
</feature>
<organism evidence="2 3">
    <name type="scientific">Butyrivibrio hungatei</name>
    <dbReference type="NCBI Taxonomy" id="185008"/>
    <lineage>
        <taxon>Bacteria</taxon>
        <taxon>Bacillati</taxon>
        <taxon>Bacillota</taxon>
        <taxon>Clostridia</taxon>
        <taxon>Lachnospirales</taxon>
        <taxon>Lachnospiraceae</taxon>
        <taxon>Butyrivibrio</taxon>
    </lineage>
</organism>
<feature type="transmembrane region" description="Helical" evidence="1">
    <location>
        <begin position="357"/>
        <end position="378"/>
    </location>
</feature>
<evidence type="ECO:0000313" key="2">
    <source>
        <dbReference type="EMBL" id="AOZ95509.1"/>
    </source>
</evidence>
<dbReference type="EMBL" id="CP017831">
    <property type="protein sequence ID" value="AOZ95509.1"/>
    <property type="molecule type" value="Genomic_DNA"/>
</dbReference>
<dbReference type="KEGG" id="bhu:bhn_I0475"/>
<keyword evidence="3" id="KW-1185">Reference proteome</keyword>
<feature type="transmembrane region" description="Helical" evidence="1">
    <location>
        <begin position="328"/>
        <end position="345"/>
    </location>
</feature>
<dbReference type="AlphaFoldDB" id="A0A1D9NZ61"/>
<reference evidence="3" key="1">
    <citation type="submission" date="2016-10" db="EMBL/GenBank/DDBJ databases">
        <title>The complete genome sequence of the rumen bacterium Butyrivibrio hungatei MB2003.</title>
        <authorList>
            <person name="Palevich N."/>
            <person name="Kelly W.J."/>
            <person name="Leahy S.C."/>
            <person name="Altermann E."/>
            <person name="Rakonjac J."/>
            <person name="Attwood G.T."/>
        </authorList>
    </citation>
    <scope>NUCLEOTIDE SEQUENCE [LARGE SCALE GENOMIC DNA]</scope>
    <source>
        <strain evidence="3">MB2003</strain>
    </source>
</reference>
<gene>
    <name evidence="2" type="ORF">bhn_I0475</name>
</gene>
<feature type="transmembrane region" description="Helical" evidence="1">
    <location>
        <begin position="301"/>
        <end position="322"/>
    </location>
</feature>
<dbReference type="RefSeq" id="WP_071175280.1">
    <property type="nucleotide sequence ID" value="NZ_CP017831.1"/>
</dbReference>
<feature type="transmembrane region" description="Helical" evidence="1">
    <location>
        <begin position="218"/>
        <end position="237"/>
    </location>
</feature>
<dbReference type="Pfam" id="PF19528">
    <property type="entry name" value="DUF6056"/>
    <property type="match status" value="1"/>
</dbReference>
<feature type="transmembrane region" description="Helical" evidence="1">
    <location>
        <begin position="12"/>
        <end position="29"/>
    </location>
</feature>
<proteinExistence type="predicted"/>
<dbReference type="Proteomes" id="UP000179284">
    <property type="component" value="Chromosome I"/>
</dbReference>
<feature type="transmembrane region" description="Helical" evidence="1">
    <location>
        <begin position="193"/>
        <end position="211"/>
    </location>
</feature>
<feature type="transmembrane region" description="Helical" evidence="1">
    <location>
        <begin position="113"/>
        <end position="133"/>
    </location>
</feature>
<accession>A0A1D9NZ61</accession>
<keyword evidence="1" id="KW-0472">Membrane</keyword>
<dbReference type="OrthoDB" id="1661582at2"/>
<evidence type="ECO:0000313" key="3">
    <source>
        <dbReference type="Proteomes" id="UP000179284"/>
    </source>
</evidence>
<dbReference type="InterPro" id="IPR045691">
    <property type="entry name" value="DUF6056"/>
</dbReference>
<keyword evidence="1" id="KW-0812">Transmembrane</keyword>
<keyword evidence="1" id="KW-1133">Transmembrane helix</keyword>
<name>A0A1D9NZ61_9FIRM</name>
<sequence>MKKIDKVLIQNIIWVIIIAFLSYMMPYYVDDYQHRLSFLSGKLITNINQIIPSIIEYYRTWGGRIVSMFFIQLMLMSPRIIFSICNGMAYVFVANVIYSYALQEKGQKSACELSLIYLFLWLFMPDFAEVITWSTGTITYLWTNGILLFFGLLYYRDFCNQNRKEKKCTGYKAVLLCIGYFLLGLLAGQSNEAGASTMLLALMAFFVWKIINRYSLASYQIVGAIGMFIGFLTLILAPGNSARIQAVSDASDNTNVLLNYAYRLGRETFYAIMFLMIPFAIVITMYAVRRSVLSRFEKAKTISFIVFAFISVYVMTFSAGFANRVFQLPFLLITIAMAISMVELFRSKTAERVRQGITIFAAIMMVMVCFEITAGMLYSQSRNSFFDRQTIYYHIYDTQGAVSGNGL</sequence>
<feature type="transmembrane region" description="Helical" evidence="1">
    <location>
        <begin position="168"/>
        <end position="187"/>
    </location>
</feature>
<feature type="transmembrane region" description="Helical" evidence="1">
    <location>
        <begin position="139"/>
        <end position="156"/>
    </location>
</feature>